<organism evidence="2">
    <name type="scientific">uncultured Gemmatimonadaceae bacterium</name>
    <dbReference type="NCBI Taxonomy" id="246130"/>
    <lineage>
        <taxon>Bacteria</taxon>
        <taxon>Pseudomonadati</taxon>
        <taxon>Gemmatimonadota</taxon>
        <taxon>Gemmatimonadia</taxon>
        <taxon>Gemmatimonadales</taxon>
        <taxon>Gemmatimonadaceae</taxon>
        <taxon>environmental samples</taxon>
    </lineage>
</organism>
<feature type="non-terminal residue" evidence="2">
    <location>
        <position position="1"/>
    </location>
</feature>
<feature type="compositionally biased region" description="Basic residues" evidence="1">
    <location>
        <begin position="62"/>
        <end position="73"/>
    </location>
</feature>
<feature type="compositionally biased region" description="Gly residues" evidence="1">
    <location>
        <begin position="223"/>
        <end position="237"/>
    </location>
</feature>
<feature type="non-terminal residue" evidence="2">
    <location>
        <position position="274"/>
    </location>
</feature>
<proteinExistence type="predicted"/>
<name>A0A6J4MGF7_9BACT</name>
<feature type="region of interest" description="Disordered" evidence="1">
    <location>
        <begin position="1"/>
        <end position="27"/>
    </location>
</feature>
<feature type="compositionally biased region" description="Low complexity" evidence="1">
    <location>
        <begin position="193"/>
        <end position="205"/>
    </location>
</feature>
<evidence type="ECO:0000313" key="2">
    <source>
        <dbReference type="EMBL" id="CAA9354613.1"/>
    </source>
</evidence>
<feature type="compositionally biased region" description="Low complexity" evidence="1">
    <location>
        <begin position="135"/>
        <end position="148"/>
    </location>
</feature>
<accession>A0A6J4MGF7</accession>
<protein>
    <submittedName>
        <fullName evidence="2">Uncharacterized protein</fullName>
    </submittedName>
</protein>
<feature type="region of interest" description="Disordered" evidence="1">
    <location>
        <begin position="42"/>
        <end position="274"/>
    </location>
</feature>
<evidence type="ECO:0000256" key="1">
    <source>
        <dbReference type="SAM" id="MobiDB-lite"/>
    </source>
</evidence>
<feature type="compositionally biased region" description="Low complexity" evidence="1">
    <location>
        <begin position="88"/>
        <end position="114"/>
    </location>
</feature>
<sequence>VRARGLGLSHRDVYRGLGRPPQHRPTHHAVHCVSRVASCRAIGGDSRHRRAPRRSAGQRGAARARLRARRVQRRGAGELGRRAGGPGDVAAARRPARAAGHPVQLPARRQPVARVRARARGLSTPGGGAAGGRGALRPGALRGAPGAPHLRGRLSRGAIVGDRRAPHPAGPAHRSRRARDRGGGGAGRRRVLGARGSPSLLLAPRRSPRARFPRARAAPAARGGAGGGRLLRGGGRGVDGRRGGARGRGAAAGLRVRRRERGHAAVRGARGGRG</sequence>
<gene>
    <name evidence="2" type="ORF">AVDCRST_MAG40-3085</name>
</gene>
<reference evidence="2" key="1">
    <citation type="submission" date="2020-02" db="EMBL/GenBank/DDBJ databases">
        <authorList>
            <person name="Meier V. D."/>
        </authorList>
    </citation>
    <scope>NUCLEOTIDE SEQUENCE</scope>
    <source>
        <strain evidence="2">AVDCRST_MAG40</strain>
    </source>
</reference>
<dbReference type="EMBL" id="CADCTX010000847">
    <property type="protein sequence ID" value="CAA9354613.1"/>
    <property type="molecule type" value="Genomic_DNA"/>
</dbReference>
<dbReference type="AlphaFoldDB" id="A0A6J4MGF7"/>
<feature type="compositionally biased region" description="Gly residues" evidence="1">
    <location>
        <begin position="124"/>
        <end position="134"/>
    </location>
</feature>